<dbReference type="Gene3D" id="3.30.540.10">
    <property type="entry name" value="Fructose-1,6-Bisphosphatase, subunit A, domain 1"/>
    <property type="match status" value="1"/>
</dbReference>
<evidence type="ECO:0000256" key="6">
    <source>
        <dbReference type="ARBA" id="ARBA00022842"/>
    </source>
</evidence>
<dbReference type="EMBL" id="UINC01004619">
    <property type="protein sequence ID" value="SVA15671.1"/>
    <property type="molecule type" value="Genomic_DNA"/>
</dbReference>
<dbReference type="InterPro" id="IPR033942">
    <property type="entry name" value="IMPase"/>
</dbReference>
<dbReference type="PROSITE" id="PS00629">
    <property type="entry name" value="IMP_1"/>
    <property type="match status" value="1"/>
</dbReference>
<comment type="cofactor">
    <cofactor evidence="2">
        <name>Mg(2+)</name>
        <dbReference type="ChEBI" id="CHEBI:18420"/>
    </cofactor>
</comment>
<dbReference type="CDD" id="cd01639">
    <property type="entry name" value="IMPase"/>
    <property type="match status" value="1"/>
</dbReference>
<proteinExistence type="predicted"/>
<keyword evidence="5" id="KW-0378">Hydrolase</keyword>
<dbReference type="InterPro" id="IPR000760">
    <property type="entry name" value="Inositol_monophosphatase-like"/>
</dbReference>
<keyword evidence="6" id="KW-0460">Magnesium</keyword>
<dbReference type="PANTHER" id="PTHR20854">
    <property type="entry name" value="INOSITOL MONOPHOSPHATASE"/>
    <property type="match status" value="1"/>
</dbReference>
<reference evidence="7" key="1">
    <citation type="submission" date="2018-05" db="EMBL/GenBank/DDBJ databases">
        <authorList>
            <person name="Lanie J.A."/>
            <person name="Ng W.-L."/>
            <person name="Kazmierczak K.M."/>
            <person name="Andrzejewski T.M."/>
            <person name="Davidsen T.M."/>
            <person name="Wayne K.J."/>
            <person name="Tettelin H."/>
            <person name="Glass J.I."/>
            <person name="Rusch D."/>
            <person name="Podicherti R."/>
            <person name="Tsui H.-C.T."/>
            <person name="Winkler M.E."/>
        </authorList>
    </citation>
    <scope>NUCLEOTIDE SEQUENCE</scope>
</reference>
<accession>A0A381TJH9</accession>
<dbReference type="Gene3D" id="3.40.190.80">
    <property type="match status" value="1"/>
</dbReference>
<dbReference type="InterPro" id="IPR020583">
    <property type="entry name" value="Inositol_monoP_metal-BS"/>
</dbReference>
<dbReference type="GO" id="GO:0006020">
    <property type="term" value="P:inositol metabolic process"/>
    <property type="evidence" value="ECO:0007669"/>
    <property type="project" value="TreeGrafter"/>
</dbReference>
<dbReference type="AlphaFoldDB" id="A0A381TJH9"/>
<dbReference type="GO" id="GO:0008934">
    <property type="term" value="F:inositol monophosphate 1-phosphatase activity"/>
    <property type="evidence" value="ECO:0007669"/>
    <property type="project" value="InterPro"/>
</dbReference>
<dbReference type="Pfam" id="PF00459">
    <property type="entry name" value="Inositol_P"/>
    <property type="match status" value="1"/>
</dbReference>
<protein>
    <recommendedName>
        <fullName evidence="3">inositol-phosphate phosphatase</fullName>
        <ecNumber evidence="3">3.1.3.25</ecNumber>
    </recommendedName>
</protein>
<dbReference type="PANTHER" id="PTHR20854:SF4">
    <property type="entry name" value="INOSITOL-1-MONOPHOSPHATASE-RELATED"/>
    <property type="match status" value="1"/>
</dbReference>
<evidence type="ECO:0000256" key="2">
    <source>
        <dbReference type="ARBA" id="ARBA00001946"/>
    </source>
</evidence>
<dbReference type="GO" id="GO:0046872">
    <property type="term" value="F:metal ion binding"/>
    <property type="evidence" value="ECO:0007669"/>
    <property type="project" value="UniProtKB-KW"/>
</dbReference>
<keyword evidence="4" id="KW-0479">Metal-binding</keyword>
<sequence length="267" mass="29232">MRKIRDQPILNRFQSAQVLARDAGLYAMQWFRTNKNLQTEKKGPQNWVSIADHEVEKMIRKKLEELFPEDGFLGEESGTRNLDAEGIWVVDPIDGTSCFLNGISSWCVSIAYVLNNIIEIGVIYSPCSDELFAAHRGHGATLNGQPMLPSKATSLSEGIVGLGYSPNSSIEATQKAFDYLFKNGGVYHDIGSCALMTAYVAAGRYIGIYEYKINSWDCLAGLCMVQETGGWTNDFLADDGLISGNPIVASSPGTRDAMQKLFSAAGH</sequence>
<evidence type="ECO:0000313" key="7">
    <source>
        <dbReference type="EMBL" id="SVA15671.1"/>
    </source>
</evidence>
<dbReference type="FunFam" id="3.30.540.10:FF:000003">
    <property type="entry name" value="Inositol-1-monophosphatase"/>
    <property type="match status" value="1"/>
</dbReference>
<evidence type="ECO:0000256" key="1">
    <source>
        <dbReference type="ARBA" id="ARBA00001033"/>
    </source>
</evidence>
<name>A0A381TJH9_9ZZZZ</name>
<gene>
    <name evidence="7" type="ORF">METZ01_LOCUS68525</name>
</gene>
<dbReference type="SUPFAM" id="SSF56655">
    <property type="entry name" value="Carbohydrate phosphatase"/>
    <property type="match status" value="1"/>
</dbReference>
<dbReference type="PRINTS" id="PR00377">
    <property type="entry name" value="IMPHPHTASES"/>
</dbReference>
<evidence type="ECO:0000256" key="3">
    <source>
        <dbReference type="ARBA" id="ARBA00013106"/>
    </source>
</evidence>
<evidence type="ECO:0000256" key="4">
    <source>
        <dbReference type="ARBA" id="ARBA00022723"/>
    </source>
</evidence>
<organism evidence="7">
    <name type="scientific">marine metagenome</name>
    <dbReference type="NCBI Taxonomy" id="408172"/>
    <lineage>
        <taxon>unclassified sequences</taxon>
        <taxon>metagenomes</taxon>
        <taxon>ecological metagenomes</taxon>
    </lineage>
</organism>
<dbReference type="EC" id="3.1.3.25" evidence="3"/>
<dbReference type="GO" id="GO:0007165">
    <property type="term" value="P:signal transduction"/>
    <property type="evidence" value="ECO:0007669"/>
    <property type="project" value="TreeGrafter"/>
</dbReference>
<comment type="catalytic activity">
    <reaction evidence="1">
        <text>a myo-inositol phosphate + H2O = myo-inositol + phosphate</text>
        <dbReference type="Rhea" id="RHEA:24056"/>
        <dbReference type="ChEBI" id="CHEBI:15377"/>
        <dbReference type="ChEBI" id="CHEBI:17268"/>
        <dbReference type="ChEBI" id="CHEBI:43474"/>
        <dbReference type="ChEBI" id="CHEBI:84139"/>
        <dbReference type="EC" id="3.1.3.25"/>
    </reaction>
</comment>
<evidence type="ECO:0000256" key="5">
    <source>
        <dbReference type="ARBA" id="ARBA00022801"/>
    </source>
</evidence>